<dbReference type="Gene3D" id="3.40.190.10">
    <property type="entry name" value="Periplasmic binding protein-like II"/>
    <property type="match status" value="1"/>
</dbReference>
<comment type="subcellular location">
    <subcellularLocation>
        <location evidence="1">Cell membrane</location>
        <topology evidence="1">Multi-pass membrane protein</topology>
    </subcellularLocation>
</comment>
<dbReference type="EMBL" id="WIXP02000013">
    <property type="protein sequence ID" value="KAF6200681.1"/>
    <property type="molecule type" value="Genomic_DNA"/>
</dbReference>
<keyword evidence="7" id="KW-0675">Receptor</keyword>
<evidence type="ECO:0000313" key="15">
    <source>
        <dbReference type="Proteomes" id="UP000466442"/>
    </source>
</evidence>
<comment type="similarity">
    <text evidence="2">Belongs to the glutamate-gated ion channel (TC 1.A.10.1) family.</text>
</comment>
<sequence>MTGRLVHLVFPVDSVKMSQLKTEYDKRANDTLIVIIDEFFVHSYDANIGLQVKQIFSEISSRILKQGAVDIYYHSNTNVRLEPEVTAVFSMTTCSDLWEMFNRGKDYEILFIALTESNCPRLPSDSGITMPLYRRGWEVPQIILDLREEGSIAWRTTAVIFDDNLEHDVLRSIVEVLNRPRKSTGLSCSVILYKLNSAPKDIQYKKKKNLEDALMNLPPTGVVQNFFVMIDERKISTILEVVKKMGFVDPTTQWLFVVQNKMRMKRRSSPEKRFVDLIEEGENVAFLINSTRTDTRCDAGLLCNTRQLVEKLINAIELSIEQEIILADSLSDEEWEVLKPSKLERRGNILDFIRKRKRDEAVDCDSCTEWIIRSSDSWGQDFAMKNINERNNGYGKETNNTAGGLLEVGYWQPRTGPVLVDNLFPNVIGGFRGRTMPIASVHYPPWQFVKYDEFGQPAEYGGVIINVLNQLAVKMNFTYEILLLPNGTSSANKSSYIFHKSLGEVVIDSSVEYAAWDQVVYDLQSNKVFMGAVAFVATEERKSKVNFTQHVVVDSYAFLVSRPKELSRALLFIQPFTGETWLCMVATILLAGPLLWFVHRVSPFYDHYSHRGKGGYTRLYNCFWYLYGALLQQGGGVMPEADSGRIVIGTWWLVVLVVVTTYSGSLVAFLTFPKMDKLISNIDQLMEKSAFNGKGTITWSFPKTSTIHQLLKDTDNNKFNDFYEAGEKLEQLTPDVISRIRNGEHVYIQRKSMLLYIMKQEFLRTQRCDYSIGAEELLDERLGLVVKAKSPYLKIINQHIHDMHKAGLINKWLEDSLPGKDKCWMNTLSSSSSTHTVNMSDMQGCFFLLFMGVFSAVLLMCGECFVKWWKKRKQKKVIRPFIS</sequence>
<dbReference type="GO" id="GO:0005886">
    <property type="term" value="C:plasma membrane"/>
    <property type="evidence" value="ECO:0007669"/>
    <property type="project" value="UniProtKB-SubCell"/>
</dbReference>
<accession>A0A8S9WX58</accession>
<dbReference type="PANTHER" id="PTHR42643">
    <property type="entry name" value="IONOTROPIC RECEPTOR 20A-RELATED"/>
    <property type="match status" value="1"/>
</dbReference>
<name>A0A8S9WX58_APOLU</name>
<evidence type="ECO:0000256" key="1">
    <source>
        <dbReference type="ARBA" id="ARBA00004651"/>
    </source>
</evidence>
<dbReference type="GO" id="GO:0050906">
    <property type="term" value="P:detection of stimulus involved in sensory perception"/>
    <property type="evidence" value="ECO:0007669"/>
    <property type="project" value="UniProtKB-ARBA"/>
</dbReference>
<organism evidence="14 15">
    <name type="scientific">Apolygus lucorum</name>
    <name type="common">Small green plant bug</name>
    <name type="synonym">Lygocoris lucorum</name>
    <dbReference type="NCBI Taxonomy" id="248454"/>
    <lineage>
        <taxon>Eukaryota</taxon>
        <taxon>Metazoa</taxon>
        <taxon>Ecdysozoa</taxon>
        <taxon>Arthropoda</taxon>
        <taxon>Hexapoda</taxon>
        <taxon>Insecta</taxon>
        <taxon>Pterygota</taxon>
        <taxon>Neoptera</taxon>
        <taxon>Paraneoptera</taxon>
        <taxon>Hemiptera</taxon>
        <taxon>Heteroptera</taxon>
        <taxon>Panheteroptera</taxon>
        <taxon>Cimicomorpha</taxon>
        <taxon>Miridae</taxon>
        <taxon>Mirini</taxon>
        <taxon>Apolygus</taxon>
    </lineage>
</organism>
<dbReference type="Gene3D" id="1.10.287.70">
    <property type="match status" value="1"/>
</dbReference>
<dbReference type="InterPro" id="IPR052192">
    <property type="entry name" value="Insect_Ionotropic_Sensory_Rcpt"/>
</dbReference>
<feature type="transmembrane region" description="Helical" evidence="12">
    <location>
        <begin position="650"/>
        <end position="672"/>
    </location>
</feature>
<evidence type="ECO:0000256" key="3">
    <source>
        <dbReference type="ARBA" id="ARBA00022475"/>
    </source>
</evidence>
<dbReference type="GO" id="GO:0038023">
    <property type="term" value="F:signaling receptor activity"/>
    <property type="evidence" value="ECO:0007669"/>
    <property type="project" value="InterPro"/>
</dbReference>
<feature type="transmembrane region" description="Helical" evidence="12">
    <location>
        <begin position="619"/>
        <end position="638"/>
    </location>
</feature>
<evidence type="ECO:0000256" key="5">
    <source>
        <dbReference type="ARBA" id="ARBA00022989"/>
    </source>
</evidence>
<feature type="site" description="Crucial to convey clamshell closure to channel opening" evidence="10">
    <location>
        <position position="679"/>
    </location>
</feature>
<dbReference type="PANTHER" id="PTHR42643:SF24">
    <property type="entry name" value="IONOTROPIC RECEPTOR 60A"/>
    <property type="match status" value="1"/>
</dbReference>
<keyword evidence="15" id="KW-1185">Reference proteome</keyword>
<feature type="transmembrane region" description="Helical" evidence="12">
    <location>
        <begin position="846"/>
        <end position="869"/>
    </location>
</feature>
<evidence type="ECO:0000256" key="4">
    <source>
        <dbReference type="ARBA" id="ARBA00022692"/>
    </source>
</evidence>
<dbReference type="Pfam" id="PF00060">
    <property type="entry name" value="Lig_chan"/>
    <property type="match status" value="1"/>
</dbReference>
<protein>
    <recommendedName>
        <fullName evidence="13">Ionotropic glutamate receptor C-terminal domain-containing protein</fullName>
    </recommendedName>
</protein>
<reference evidence="14" key="1">
    <citation type="journal article" date="2021" name="Mol. Ecol. Resour.">
        <title>Apolygus lucorum genome provides insights into omnivorousness and mesophyll feeding.</title>
        <authorList>
            <person name="Liu Y."/>
            <person name="Liu H."/>
            <person name="Wang H."/>
            <person name="Huang T."/>
            <person name="Liu B."/>
            <person name="Yang B."/>
            <person name="Yin L."/>
            <person name="Li B."/>
            <person name="Zhang Y."/>
            <person name="Zhang S."/>
            <person name="Jiang F."/>
            <person name="Zhang X."/>
            <person name="Ren Y."/>
            <person name="Wang B."/>
            <person name="Wang S."/>
            <person name="Lu Y."/>
            <person name="Wu K."/>
            <person name="Fan W."/>
            <person name="Wang G."/>
        </authorList>
    </citation>
    <scope>NUCLEOTIDE SEQUENCE</scope>
    <source>
        <strain evidence="14">12Hb</strain>
    </source>
</reference>
<keyword evidence="4 12" id="KW-0812">Transmembrane</keyword>
<evidence type="ECO:0000256" key="11">
    <source>
        <dbReference type="PIRSR" id="PIRSR601508-3"/>
    </source>
</evidence>
<keyword evidence="3" id="KW-1003">Cell membrane</keyword>
<evidence type="ECO:0000256" key="8">
    <source>
        <dbReference type="ARBA" id="ARBA00023180"/>
    </source>
</evidence>
<dbReference type="AlphaFoldDB" id="A0A8S9WX58"/>
<dbReference type="SUPFAM" id="SSF53850">
    <property type="entry name" value="Periplasmic binding protein-like II"/>
    <property type="match status" value="1"/>
</dbReference>
<evidence type="ECO:0000256" key="7">
    <source>
        <dbReference type="ARBA" id="ARBA00023170"/>
    </source>
</evidence>
<feature type="domain" description="Ionotropic glutamate receptor C-terminal" evidence="13">
    <location>
        <begin position="579"/>
        <end position="853"/>
    </location>
</feature>
<comment type="caution">
    <text evidence="14">The sequence shown here is derived from an EMBL/GenBank/DDBJ whole genome shotgun (WGS) entry which is preliminary data.</text>
</comment>
<gene>
    <name evidence="14" type="ORF">GE061_005125</name>
</gene>
<keyword evidence="11" id="KW-1015">Disulfide bond</keyword>
<feature type="site" description="Interaction with the cone snail toxin Con-ikot-ikot" evidence="10">
    <location>
        <position position="712"/>
    </location>
</feature>
<evidence type="ECO:0000256" key="6">
    <source>
        <dbReference type="ARBA" id="ARBA00023136"/>
    </source>
</evidence>
<feature type="binding site" evidence="9">
    <location>
        <position position="541"/>
    </location>
    <ligand>
        <name>L-glutamate</name>
        <dbReference type="ChEBI" id="CHEBI:29985"/>
    </ligand>
</feature>
<evidence type="ECO:0000259" key="13">
    <source>
        <dbReference type="Pfam" id="PF00060"/>
    </source>
</evidence>
<dbReference type="OrthoDB" id="5984008at2759"/>
<evidence type="ECO:0000256" key="12">
    <source>
        <dbReference type="SAM" id="Phobius"/>
    </source>
</evidence>
<evidence type="ECO:0000256" key="9">
    <source>
        <dbReference type="PIRSR" id="PIRSR601508-1"/>
    </source>
</evidence>
<dbReference type="Proteomes" id="UP000466442">
    <property type="component" value="Unassembled WGS sequence"/>
</dbReference>
<keyword evidence="6 12" id="KW-0472">Membrane</keyword>
<dbReference type="PRINTS" id="PR00177">
    <property type="entry name" value="NMDARECEPTOR"/>
</dbReference>
<dbReference type="InterPro" id="IPR001508">
    <property type="entry name" value="Iono_Glu_rcpt_met"/>
</dbReference>
<evidence type="ECO:0000256" key="2">
    <source>
        <dbReference type="ARBA" id="ARBA00008685"/>
    </source>
</evidence>
<feature type="disulfide bond" evidence="11">
    <location>
        <begin position="768"/>
        <end position="823"/>
    </location>
</feature>
<dbReference type="InterPro" id="IPR001320">
    <property type="entry name" value="Iontro_rcpt_C"/>
</dbReference>
<dbReference type="FunFam" id="1.10.287.70:FF:000143">
    <property type="entry name" value="Probable glutamate receptor"/>
    <property type="match status" value="1"/>
</dbReference>
<feature type="transmembrane region" description="Helical" evidence="12">
    <location>
        <begin position="578"/>
        <end position="598"/>
    </location>
</feature>
<evidence type="ECO:0000256" key="10">
    <source>
        <dbReference type="PIRSR" id="PIRSR601508-2"/>
    </source>
</evidence>
<dbReference type="GO" id="GO:0015276">
    <property type="term" value="F:ligand-gated monoatomic ion channel activity"/>
    <property type="evidence" value="ECO:0007669"/>
    <property type="project" value="InterPro"/>
</dbReference>
<evidence type="ECO:0000313" key="14">
    <source>
        <dbReference type="EMBL" id="KAF6200681.1"/>
    </source>
</evidence>
<keyword evidence="8" id="KW-0325">Glycoprotein</keyword>
<keyword evidence="5 12" id="KW-1133">Transmembrane helix</keyword>
<proteinExistence type="inferred from homology"/>